<feature type="signal peptide" evidence="2">
    <location>
        <begin position="1"/>
        <end position="25"/>
    </location>
</feature>
<sequence length="1091" mass="109677">MDRAPRYARRVSRIGALAVVLGLSAATVNSLHPAAADPTPGPAPSSPDVPGVESPQEPSSPAGSAATESDPDGPEFGPAEAPDTGGDQVTVSVGDSPPVTYGSSGGAITSGTAKDTAPTTEAAPSAVTPSAIAPPAPVAASVEAAPKPTAVTRSLGARLDKAPQSTGDPDGSDFVFDHAESAPTVDASATSPLSLEDMGTDRGRFTVILTPRYSDVAPTVVLRPSPGVPPDADVFAVPTAPAAVGIRALPGALINAASGVLTAALSPFVVPSPDLPVDSPVLWALLAWVRRHFADQAIPVTYTAPDADPRLGRVKLTLDEAPLSASGTSTAAGATRTFLEDLVALFTRLVQGGLLIDPDRPYTLDGVDRRSGAVTGSVNVAAPGGEPPLYAMSAAPTSGAASVDPLTGNWTFTPTPASRVQAFAISGAAEVTFAVIASLGWAAAGPIVVPAPVHGAETAAYPALNGVPVRGVRLASNDIGFQVLVRPDPVAATYETAVAIIDPASPTATVTAPVAGALSRFVFAPDHTAYSTTVVAHAGQDVYAMTIIRPSGESATMPIVGVPVGDVVFGPDGRAYQTSYRHDAATDTYVTTVTVVDADARRVEVPVDGHPAGFGFGADGAVYQVTELRPFGPDDADNKTTVAVIDPAAGSATVVAQIPGAALEFAPAPDGAVVQTTRTAGVHGYAYTLTRIVNHAEPQAIPLSGAVVGAIGFTPTGAAALTVRTAAPHETPGEVVVVDPAGHVTQIALPARPRGGIEVGVDGTARQGVRGGDVVLIDVDAAAVIDVVAAHTASVVGPDGTVYTHHSGSARSVVELLRSDGTAAAIDADGALFTGADTSTAYSVMQGVQFAPDGTPYLFAGIREATGFNPFFGDYDSLCVAVIDAAAGTATHLPVAGGDNGFLKFLSDNTFAYFAPTVDAAAGVQTAVTFVDLAAANAATVRIDGYFTDYVVGADGTSYIVTNTDFDAVGGTTGRAYAMTVASADGAMWTTTPIEGTPYETMVTGPDGAVYQVVESADGVSAGVIVSHPGSLTFMRVDLDGYPQSPVVFDSAGTGYVTTGTVDPTEGDLRTVVTVVAVPAGGAVAPEPVAT</sequence>
<dbReference type="RefSeq" id="WP_069412997.1">
    <property type="nucleotide sequence ID" value="NZ_JACKUL010000024.1"/>
</dbReference>
<accession>A0A1E3RPC8</accession>
<evidence type="ECO:0000313" key="3">
    <source>
        <dbReference type="EMBL" id="ODQ91262.1"/>
    </source>
</evidence>
<dbReference type="AlphaFoldDB" id="A0A1E3RPC8"/>
<dbReference type="SUPFAM" id="SSF63829">
    <property type="entry name" value="Calcium-dependent phosphotriesterase"/>
    <property type="match status" value="1"/>
</dbReference>
<gene>
    <name evidence="3" type="ORF">BHQ18_07755</name>
</gene>
<comment type="caution">
    <text evidence="3">The sequence shown here is derived from an EMBL/GenBank/DDBJ whole genome shotgun (WGS) entry which is preliminary data.</text>
</comment>
<feature type="region of interest" description="Disordered" evidence="1">
    <location>
        <begin position="32"/>
        <end position="130"/>
    </location>
</feature>
<dbReference type="SUPFAM" id="SSF82171">
    <property type="entry name" value="DPP6 N-terminal domain-like"/>
    <property type="match status" value="1"/>
</dbReference>
<name>A0A1E3RPC8_MYCFV</name>
<feature type="region of interest" description="Disordered" evidence="1">
    <location>
        <begin position="154"/>
        <end position="177"/>
    </location>
</feature>
<organism evidence="3 4">
    <name type="scientific">Mycolicibacterium flavescens</name>
    <name type="common">Mycobacterium flavescens</name>
    <dbReference type="NCBI Taxonomy" id="1776"/>
    <lineage>
        <taxon>Bacteria</taxon>
        <taxon>Bacillati</taxon>
        <taxon>Actinomycetota</taxon>
        <taxon>Actinomycetes</taxon>
        <taxon>Mycobacteriales</taxon>
        <taxon>Mycobacteriaceae</taxon>
        <taxon>Mycolicibacterium</taxon>
    </lineage>
</organism>
<keyword evidence="4" id="KW-1185">Reference proteome</keyword>
<evidence type="ECO:0000256" key="2">
    <source>
        <dbReference type="SAM" id="SignalP"/>
    </source>
</evidence>
<protein>
    <submittedName>
        <fullName evidence="3">Uncharacterized protein</fullName>
    </submittedName>
</protein>
<evidence type="ECO:0000256" key="1">
    <source>
        <dbReference type="SAM" id="MobiDB-lite"/>
    </source>
</evidence>
<dbReference type="STRING" id="1776.BHQ18_07755"/>
<dbReference type="EMBL" id="MIHA01000004">
    <property type="protein sequence ID" value="ODQ91262.1"/>
    <property type="molecule type" value="Genomic_DNA"/>
</dbReference>
<reference evidence="4" key="1">
    <citation type="submission" date="2016-09" db="EMBL/GenBank/DDBJ databases">
        <authorList>
            <person name="Greninger A.L."/>
            <person name="Jerome K.R."/>
            <person name="Mcnair B."/>
            <person name="Wallis C."/>
            <person name="Fang F."/>
        </authorList>
    </citation>
    <scope>NUCLEOTIDE SEQUENCE [LARGE SCALE GENOMIC DNA]</scope>
    <source>
        <strain evidence="4">M6</strain>
    </source>
</reference>
<keyword evidence="2" id="KW-0732">Signal</keyword>
<feature type="chain" id="PRO_5038660966" evidence="2">
    <location>
        <begin position="26"/>
        <end position="1091"/>
    </location>
</feature>
<evidence type="ECO:0000313" key="4">
    <source>
        <dbReference type="Proteomes" id="UP000094053"/>
    </source>
</evidence>
<dbReference type="Proteomes" id="UP000094053">
    <property type="component" value="Unassembled WGS sequence"/>
</dbReference>
<proteinExistence type="predicted"/>